<proteinExistence type="inferred from homology"/>
<dbReference type="GO" id="GO:0004252">
    <property type="term" value="F:serine-type endopeptidase activity"/>
    <property type="evidence" value="ECO:0007669"/>
    <property type="project" value="UniProtKB-EC"/>
</dbReference>
<evidence type="ECO:0000256" key="2">
    <source>
        <dbReference type="ARBA" id="ARBA00007664"/>
    </source>
</evidence>
<evidence type="ECO:0000256" key="4">
    <source>
        <dbReference type="ARBA" id="ARBA00022729"/>
    </source>
</evidence>
<dbReference type="PANTHER" id="PTHR24276:SF91">
    <property type="entry name" value="AT26814P-RELATED"/>
    <property type="match status" value="1"/>
</dbReference>
<keyword evidence="8" id="KW-1015">Disulfide bond</keyword>
<dbReference type="KEGG" id="dya:Dyak_GE20701"/>
<dbReference type="Gene3D" id="2.40.10.10">
    <property type="entry name" value="Trypsin-like serine proteases"/>
    <property type="match status" value="1"/>
</dbReference>
<evidence type="ECO:0000256" key="1">
    <source>
        <dbReference type="ARBA" id="ARBA00004239"/>
    </source>
</evidence>
<evidence type="ECO:0000256" key="9">
    <source>
        <dbReference type="ARBA" id="ARBA00036320"/>
    </source>
</evidence>
<name>A0A0R1E0C8_DROYA</name>
<dbReference type="EC" id="3.4.21.4" evidence="10"/>
<evidence type="ECO:0000259" key="11">
    <source>
        <dbReference type="PROSITE" id="PS50240"/>
    </source>
</evidence>
<dbReference type="SMART" id="SM00020">
    <property type="entry name" value="Tryp_SPc"/>
    <property type="match status" value="1"/>
</dbReference>
<evidence type="ECO:0000256" key="5">
    <source>
        <dbReference type="ARBA" id="ARBA00022801"/>
    </source>
</evidence>
<sequence length="279" mass="30917">MHFVVLVTRSSHYRRVDIEMQGMLLPLMFWMTWIPEYAAEELPSLSRNPRIVGGHPSGVWNQPHVVNIRRRGNFECGGSLVTPHCVLTAAHCLKDGKPSDFVVRGGVTFLSDMRNSRYVRKILLPSAYSRTTLDYDVALLQLQQPFQASIAKPISLAVRSPRSGSFVRVSGWGLTDSSSTSLPNQLHSVHVQVMPQRECRDLYRGYRNITASMFCASVPGLKDACAADSGGPVVNSHGFLVGVVSWGRANRCAARDSPGVYSDVSYLSDWIADNMHSYC</sequence>
<dbReference type="InterPro" id="IPR043504">
    <property type="entry name" value="Peptidase_S1_PA_chymotrypsin"/>
</dbReference>
<evidence type="ECO:0000256" key="6">
    <source>
        <dbReference type="ARBA" id="ARBA00022825"/>
    </source>
</evidence>
<keyword evidence="6" id="KW-0720">Serine protease</keyword>
<evidence type="ECO:0000313" key="12">
    <source>
        <dbReference type="EMBL" id="KRK01042.1"/>
    </source>
</evidence>
<dbReference type="SUPFAM" id="SSF50494">
    <property type="entry name" value="Trypsin-like serine proteases"/>
    <property type="match status" value="1"/>
</dbReference>
<dbReference type="OrthoDB" id="10059102at2759"/>
<comment type="similarity">
    <text evidence="2">Belongs to the peptidase S1 family.</text>
</comment>
<evidence type="ECO:0000256" key="3">
    <source>
        <dbReference type="ARBA" id="ARBA00022670"/>
    </source>
</evidence>
<feature type="domain" description="Peptidase S1" evidence="11">
    <location>
        <begin position="51"/>
        <end position="276"/>
    </location>
</feature>
<dbReference type="InterPro" id="IPR050430">
    <property type="entry name" value="Peptidase_S1"/>
</dbReference>
<evidence type="ECO:0000313" key="13">
    <source>
        <dbReference type="Proteomes" id="UP000002282"/>
    </source>
</evidence>
<keyword evidence="5" id="KW-0378">Hydrolase</keyword>
<dbReference type="PROSITE" id="PS50240">
    <property type="entry name" value="TRYPSIN_DOM"/>
    <property type="match status" value="1"/>
</dbReference>
<accession>A0A0R1E0C8</accession>
<dbReference type="EMBL" id="CM000159">
    <property type="protein sequence ID" value="KRK01042.1"/>
    <property type="molecule type" value="Genomic_DNA"/>
</dbReference>
<dbReference type="AlphaFoldDB" id="A0A0R1E0C8"/>
<dbReference type="PANTHER" id="PTHR24276">
    <property type="entry name" value="POLYSERASE-RELATED"/>
    <property type="match status" value="1"/>
</dbReference>
<dbReference type="PRINTS" id="PR00722">
    <property type="entry name" value="CHYMOTRYPSIN"/>
</dbReference>
<dbReference type="InterPro" id="IPR009003">
    <property type="entry name" value="Peptidase_S1_PA"/>
</dbReference>
<dbReference type="InterPro" id="IPR001254">
    <property type="entry name" value="Trypsin_dom"/>
</dbReference>
<protein>
    <recommendedName>
        <fullName evidence="10">trypsin</fullName>
        <ecNumber evidence="10">3.4.21.4</ecNumber>
    </recommendedName>
</protein>
<dbReference type="SMR" id="A0A0R1E0C8"/>
<evidence type="ECO:0000256" key="7">
    <source>
        <dbReference type="ARBA" id="ARBA00023145"/>
    </source>
</evidence>
<organism evidence="12 13">
    <name type="scientific">Drosophila yakuba</name>
    <name type="common">Fruit fly</name>
    <dbReference type="NCBI Taxonomy" id="7245"/>
    <lineage>
        <taxon>Eukaryota</taxon>
        <taxon>Metazoa</taxon>
        <taxon>Ecdysozoa</taxon>
        <taxon>Arthropoda</taxon>
        <taxon>Hexapoda</taxon>
        <taxon>Insecta</taxon>
        <taxon>Pterygota</taxon>
        <taxon>Neoptera</taxon>
        <taxon>Endopterygota</taxon>
        <taxon>Diptera</taxon>
        <taxon>Brachycera</taxon>
        <taxon>Muscomorpha</taxon>
        <taxon>Ephydroidea</taxon>
        <taxon>Drosophilidae</taxon>
        <taxon>Drosophila</taxon>
        <taxon>Sophophora</taxon>
    </lineage>
</organism>
<evidence type="ECO:0000256" key="10">
    <source>
        <dbReference type="ARBA" id="ARBA00038868"/>
    </source>
</evidence>
<dbReference type="GO" id="GO:0005576">
    <property type="term" value="C:extracellular region"/>
    <property type="evidence" value="ECO:0007669"/>
    <property type="project" value="UniProtKB-SubCell"/>
</dbReference>
<reference evidence="12 13" key="1">
    <citation type="journal article" date="2007" name="Nature">
        <title>Evolution of genes and genomes on the Drosophila phylogeny.</title>
        <authorList>
            <consortium name="Drosophila 12 Genomes Consortium"/>
            <person name="Clark A.G."/>
            <person name="Eisen M.B."/>
            <person name="Smith D.R."/>
            <person name="Bergman C.M."/>
            <person name="Oliver B."/>
            <person name="Markow T.A."/>
            <person name="Kaufman T.C."/>
            <person name="Kellis M."/>
            <person name="Gelbart W."/>
            <person name="Iyer V.N."/>
            <person name="Pollard D.A."/>
            <person name="Sackton T.B."/>
            <person name="Larracuente A.M."/>
            <person name="Singh N.D."/>
            <person name="Abad J.P."/>
            <person name="Abt D.N."/>
            <person name="Adryan B."/>
            <person name="Aguade M."/>
            <person name="Akashi H."/>
            <person name="Anderson W.W."/>
            <person name="Aquadro C.F."/>
            <person name="Ardell D.H."/>
            <person name="Arguello R."/>
            <person name="Artieri C.G."/>
            <person name="Barbash D.A."/>
            <person name="Barker D."/>
            <person name="Barsanti P."/>
            <person name="Batterham P."/>
            <person name="Batzoglou S."/>
            <person name="Begun D."/>
            <person name="Bhutkar A."/>
            <person name="Blanco E."/>
            <person name="Bosak S.A."/>
            <person name="Bradley R.K."/>
            <person name="Brand A.D."/>
            <person name="Brent M.R."/>
            <person name="Brooks A.N."/>
            <person name="Brown R.H."/>
            <person name="Butlin R.K."/>
            <person name="Caggese C."/>
            <person name="Calvi B.R."/>
            <person name="Bernardo de Carvalho A."/>
            <person name="Caspi A."/>
            <person name="Castrezana S."/>
            <person name="Celniker S.E."/>
            <person name="Chang J.L."/>
            <person name="Chapple C."/>
            <person name="Chatterji S."/>
            <person name="Chinwalla A."/>
            <person name="Civetta A."/>
            <person name="Clifton S.W."/>
            <person name="Comeron J.M."/>
            <person name="Costello J.C."/>
            <person name="Coyne J.A."/>
            <person name="Daub J."/>
            <person name="David R.G."/>
            <person name="Delcher A.L."/>
            <person name="Delehaunty K."/>
            <person name="Do C.B."/>
            <person name="Ebling H."/>
            <person name="Edwards K."/>
            <person name="Eickbush T."/>
            <person name="Evans J.D."/>
            <person name="Filipski A."/>
            <person name="Findeiss S."/>
            <person name="Freyhult E."/>
            <person name="Fulton L."/>
            <person name="Fulton R."/>
            <person name="Garcia A.C."/>
            <person name="Gardiner A."/>
            <person name="Garfield D.A."/>
            <person name="Garvin B.E."/>
            <person name="Gibson G."/>
            <person name="Gilbert D."/>
            <person name="Gnerre S."/>
            <person name="Godfrey J."/>
            <person name="Good R."/>
            <person name="Gotea V."/>
            <person name="Gravely B."/>
            <person name="Greenberg A.J."/>
            <person name="Griffiths-Jones S."/>
            <person name="Gross S."/>
            <person name="Guigo R."/>
            <person name="Gustafson E.A."/>
            <person name="Haerty W."/>
            <person name="Hahn M.W."/>
            <person name="Halligan D.L."/>
            <person name="Halpern A.L."/>
            <person name="Halter G.M."/>
            <person name="Han M.V."/>
            <person name="Heger A."/>
            <person name="Hillier L."/>
            <person name="Hinrichs A.S."/>
            <person name="Holmes I."/>
            <person name="Hoskins R.A."/>
            <person name="Hubisz M.J."/>
            <person name="Hultmark D."/>
            <person name="Huntley M.A."/>
            <person name="Jaffe D.B."/>
            <person name="Jagadeeshan S."/>
            <person name="Jeck W.R."/>
            <person name="Johnson J."/>
            <person name="Jones C.D."/>
            <person name="Jordan W.C."/>
            <person name="Karpen G.H."/>
            <person name="Kataoka E."/>
            <person name="Keightley P.D."/>
            <person name="Kheradpour P."/>
            <person name="Kirkness E.F."/>
            <person name="Koerich L.B."/>
            <person name="Kristiansen K."/>
            <person name="Kudrna D."/>
            <person name="Kulathinal R.J."/>
            <person name="Kumar S."/>
            <person name="Kwok R."/>
            <person name="Lander E."/>
            <person name="Langley C.H."/>
            <person name="Lapoint R."/>
            <person name="Lazzaro B.P."/>
            <person name="Lee S.J."/>
            <person name="Levesque L."/>
            <person name="Li R."/>
            <person name="Lin C.F."/>
            <person name="Lin M.F."/>
            <person name="Lindblad-Toh K."/>
            <person name="Llopart A."/>
            <person name="Long M."/>
            <person name="Low L."/>
            <person name="Lozovsky E."/>
            <person name="Lu J."/>
            <person name="Luo M."/>
            <person name="Machado C.A."/>
            <person name="Makalowski W."/>
            <person name="Marzo M."/>
            <person name="Matsuda M."/>
            <person name="Matzkin L."/>
            <person name="McAllister B."/>
            <person name="McBride C.S."/>
            <person name="McKernan B."/>
            <person name="McKernan K."/>
            <person name="Mendez-Lago M."/>
            <person name="Minx P."/>
            <person name="Mollenhauer M.U."/>
            <person name="Montooth K."/>
            <person name="Mount S.M."/>
            <person name="Mu X."/>
            <person name="Myers E."/>
            <person name="Negre B."/>
            <person name="Newfeld S."/>
            <person name="Nielsen R."/>
            <person name="Noor M.A."/>
            <person name="O'Grady P."/>
            <person name="Pachter L."/>
            <person name="Papaceit M."/>
            <person name="Parisi M.J."/>
            <person name="Parisi M."/>
            <person name="Parts L."/>
            <person name="Pedersen J.S."/>
            <person name="Pesole G."/>
            <person name="Phillippy A.M."/>
            <person name="Ponting C.P."/>
            <person name="Pop M."/>
            <person name="Porcelli D."/>
            <person name="Powell J.R."/>
            <person name="Prohaska S."/>
            <person name="Pruitt K."/>
            <person name="Puig M."/>
            <person name="Quesneville H."/>
            <person name="Ram K.R."/>
            <person name="Rand D."/>
            <person name="Rasmussen M.D."/>
            <person name="Reed L.K."/>
            <person name="Reenan R."/>
            <person name="Reily A."/>
            <person name="Remington K.A."/>
            <person name="Rieger T.T."/>
            <person name="Ritchie M.G."/>
            <person name="Robin C."/>
            <person name="Rogers Y.H."/>
            <person name="Rohde C."/>
            <person name="Rozas J."/>
            <person name="Rubenfield M.J."/>
            <person name="Ruiz A."/>
            <person name="Russo S."/>
            <person name="Salzberg S.L."/>
            <person name="Sanchez-Gracia A."/>
            <person name="Saranga D.J."/>
            <person name="Sato H."/>
            <person name="Schaeffer S.W."/>
            <person name="Schatz M.C."/>
            <person name="Schlenke T."/>
            <person name="Schwartz R."/>
            <person name="Segarra C."/>
            <person name="Singh R.S."/>
            <person name="Sirot L."/>
            <person name="Sirota M."/>
            <person name="Sisneros N.B."/>
            <person name="Smith C.D."/>
            <person name="Smith T.F."/>
            <person name="Spieth J."/>
            <person name="Stage D.E."/>
            <person name="Stark A."/>
            <person name="Stephan W."/>
            <person name="Strausberg R.L."/>
            <person name="Strempel S."/>
            <person name="Sturgill D."/>
            <person name="Sutton G."/>
            <person name="Sutton G.G."/>
            <person name="Tao W."/>
            <person name="Teichmann S."/>
            <person name="Tobari Y.N."/>
            <person name="Tomimura Y."/>
            <person name="Tsolas J.M."/>
            <person name="Valente V.L."/>
            <person name="Venter E."/>
            <person name="Venter J.C."/>
            <person name="Vicario S."/>
            <person name="Vieira F.G."/>
            <person name="Vilella A.J."/>
            <person name="Villasante A."/>
            <person name="Walenz B."/>
            <person name="Wang J."/>
            <person name="Wasserman M."/>
            <person name="Watts T."/>
            <person name="Wilson D."/>
            <person name="Wilson R.K."/>
            <person name="Wing R.A."/>
            <person name="Wolfner M.F."/>
            <person name="Wong A."/>
            <person name="Wong G.K."/>
            <person name="Wu C.I."/>
            <person name="Wu G."/>
            <person name="Yamamoto D."/>
            <person name="Yang H.P."/>
            <person name="Yang S.P."/>
            <person name="Yorke J.A."/>
            <person name="Yoshida K."/>
            <person name="Zdobnov E."/>
            <person name="Zhang P."/>
            <person name="Zhang Y."/>
            <person name="Zimin A.V."/>
            <person name="Baldwin J."/>
            <person name="Abdouelleil A."/>
            <person name="Abdulkadir J."/>
            <person name="Abebe A."/>
            <person name="Abera B."/>
            <person name="Abreu J."/>
            <person name="Acer S.C."/>
            <person name="Aftuck L."/>
            <person name="Alexander A."/>
            <person name="An P."/>
            <person name="Anderson E."/>
            <person name="Anderson S."/>
            <person name="Arachi H."/>
            <person name="Azer M."/>
            <person name="Bachantsang P."/>
            <person name="Barry A."/>
            <person name="Bayul T."/>
            <person name="Berlin A."/>
            <person name="Bessette D."/>
            <person name="Bloom T."/>
            <person name="Blye J."/>
            <person name="Boguslavskiy L."/>
            <person name="Bonnet C."/>
            <person name="Boukhgalter B."/>
            <person name="Bourzgui I."/>
            <person name="Brown A."/>
            <person name="Cahill P."/>
            <person name="Channer S."/>
            <person name="Cheshatsang Y."/>
            <person name="Chuda L."/>
            <person name="Citroen M."/>
            <person name="Collymore A."/>
            <person name="Cooke P."/>
            <person name="Costello M."/>
            <person name="D'Aco K."/>
            <person name="Daza R."/>
            <person name="De Haan G."/>
            <person name="DeGray S."/>
            <person name="DeMaso C."/>
            <person name="Dhargay N."/>
            <person name="Dooley K."/>
            <person name="Dooley E."/>
            <person name="Doricent M."/>
            <person name="Dorje P."/>
            <person name="Dorjee K."/>
            <person name="Dupes A."/>
            <person name="Elong R."/>
            <person name="Falk J."/>
            <person name="Farina A."/>
            <person name="Faro S."/>
            <person name="Ferguson D."/>
            <person name="Fisher S."/>
            <person name="Foley C.D."/>
            <person name="Franke A."/>
            <person name="Friedrich D."/>
            <person name="Gadbois L."/>
            <person name="Gearin G."/>
            <person name="Gearin C.R."/>
            <person name="Giannoukos G."/>
            <person name="Goode T."/>
            <person name="Graham J."/>
            <person name="Grandbois E."/>
            <person name="Grewal S."/>
            <person name="Gyaltsen K."/>
            <person name="Hafez N."/>
            <person name="Hagos B."/>
            <person name="Hall J."/>
            <person name="Henson C."/>
            <person name="Hollinger A."/>
            <person name="Honan T."/>
            <person name="Huard M.D."/>
            <person name="Hughes L."/>
            <person name="Hurhula B."/>
            <person name="Husby M.E."/>
            <person name="Kamat A."/>
            <person name="Kanga B."/>
            <person name="Kashin S."/>
            <person name="Khazanovich D."/>
            <person name="Kisner P."/>
            <person name="Lance K."/>
            <person name="Lara M."/>
            <person name="Lee W."/>
            <person name="Lennon N."/>
            <person name="Letendre F."/>
            <person name="LeVine R."/>
            <person name="Lipovsky A."/>
            <person name="Liu X."/>
            <person name="Liu J."/>
            <person name="Liu S."/>
            <person name="Lokyitsang T."/>
            <person name="Lokyitsang Y."/>
            <person name="Lubonja R."/>
            <person name="Lui A."/>
            <person name="MacDonald P."/>
            <person name="Magnisalis V."/>
            <person name="Maru K."/>
            <person name="Matthews C."/>
            <person name="McCusker W."/>
            <person name="McDonough S."/>
            <person name="Mehta T."/>
            <person name="Meldrim J."/>
            <person name="Meneus L."/>
            <person name="Mihai O."/>
            <person name="Mihalev A."/>
            <person name="Mihova T."/>
            <person name="Mittelman R."/>
            <person name="Mlenga V."/>
            <person name="Montmayeur A."/>
            <person name="Mulrain L."/>
            <person name="Navidi A."/>
            <person name="Naylor J."/>
            <person name="Negash T."/>
            <person name="Nguyen T."/>
            <person name="Nguyen N."/>
            <person name="Nicol R."/>
            <person name="Norbu C."/>
            <person name="Norbu N."/>
            <person name="Novod N."/>
            <person name="O'Neill B."/>
            <person name="Osman S."/>
            <person name="Markiewicz E."/>
            <person name="Oyono O.L."/>
            <person name="Patti C."/>
            <person name="Phunkhang P."/>
            <person name="Pierre F."/>
            <person name="Priest M."/>
            <person name="Raghuraman S."/>
            <person name="Rege F."/>
            <person name="Reyes R."/>
            <person name="Rise C."/>
            <person name="Rogov P."/>
            <person name="Ross K."/>
            <person name="Ryan E."/>
            <person name="Settipalli S."/>
            <person name="Shea T."/>
            <person name="Sherpa N."/>
            <person name="Shi L."/>
            <person name="Shih D."/>
            <person name="Sparrow T."/>
            <person name="Spaulding J."/>
            <person name="Stalker J."/>
            <person name="Stange-Thomann N."/>
            <person name="Stavropoulos S."/>
            <person name="Stone C."/>
            <person name="Strader C."/>
            <person name="Tesfaye S."/>
            <person name="Thomson T."/>
            <person name="Thoulutsang Y."/>
            <person name="Thoulutsang D."/>
            <person name="Topham K."/>
            <person name="Topping I."/>
            <person name="Tsamla T."/>
            <person name="Vassiliev H."/>
            <person name="Vo A."/>
            <person name="Wangchuk T."/>
            <person name="Wangdi T."/>
            <person name="Weiand M."/>
            <person name="Wilkinson J."/>
            <person name="Wilson A."/>
            <person name="Yadav S."/>
            <person name="Young G."/>
            <person name="Yu Q."/>
            <person name="Zembek L."/>
            <person name="Zhong D."/>
            <person name="Zimmer A."/>
            <person name="Zwirko Z."/>
            <person name="Jaffe D.B."/>
            <person name="Alvarez P."/>
            <person name="Brockman W."/>
            <person name="Butler J."/>
            <person name="Chin C."/>
            <person name="Gnerre S."/>
            <person name="Grabherr M."/>
            <person name="Kleber M."/>
            <person name="Mauceli E."/>
            <person name="MacCallum I."/>
        </authorList>
    </citation>
    <scope>NUCLEOTIDE SEQUENCE [LARGE SCALE GENOMIC DNA]</scope>
    <source>
        <strain evidence="13">Tai18E2 / Tucson 14021-0261.01</strain>
    </source>
</reference>
<dbReference type="InterPro" id="IPR018114">
    <property type="entry name" value="TRYPSIN_HIS"/>
</dbReference>
<keyword evidence="13" id="KW-1185">Reference proteome</keyword>
<keyword evidence="3" id="KW-0645">Protease</keyword>
<dbReference type="Proteomes" id="UP000002282">
    <property type="component" value="Chromosome 3L"/>
</dbReference>
<comment type="catalytic activity">
    <reaction evidence="9">
        <text>Preferential cleavage: Arg-|-Xaa, Lys-|-Xaa.</text>
        <dbReference type="EC" id="3.4.21.4"/>
    </reaction>
</comment>
<dbReference type="InterPro" id="IPR001314">
    <property type="entry name" value="Peptidase_S1A"/>
</dbReference>
<dbReference type="GO" id="GO:0006508">
    <property type="term" value="P:proteolysis"/>
    <property type="evidence" value="ECO:0007669"/>
    <property type="project" value="UniProtKB-KW"/>
</dbReference>
<dbReference type="CDD" id="cd00190">
    <property type="entry name" value="Tryp_SPc"/>
    <property type="match status" value="1"/>
</dbReference>
<keyword evidence="4" id="KW-0732">Signal</keyword>
<evidence type="ECO:0000256" key="8">
    <source>
        <dbReference type="ARBA" id="ARBA00023157"/>
    </source>
</evidence>
<comment type="subcellular location">
    <subcellularLocation>
        <location evidence="1">Secreted</location>
        <location evidence="1">Extracellular space</location>
    </subcellularLocation>
</comment>
<keyword evidence="7" id="KW-0865">Zymogen</keyword>
<dbReference type="eggNOG" id="KOG3627">
    <property type="taxonomic scope" value="Eukaryota"/>
</dbReference>
<dbReference type="Pfam" id="PF00089">
    <property type="entry name" value="Trypsin"/>
    <property type="match status" value="1"/>
</dbReference>
<gene>
    <name evidence="12" type="primary">Dyak\GE20701</name>
    <name evidence="12" type="synonym">dyak_GLEANR_4528</name>
    <name evidence="12" type="synonym">GE20701</name>
    <name evidence="12" type="ORF">Dyak_GE20701</name>
</gene>
<reference evidence="12 13" key="2">
    <citation type="journal article" date="2007" name="PLoS Biol.">
        <title>Principles of genome evolution in the Drosophila melanogaster species group.</title>
        <authorList>
            <person name="Ranz J.M."/>
            <person name="Maurin D."/>
            <person name="Chan Y.S."/>
            <person name="von Grotthuss M."/>
            <person name="Hillier L.W."/>
            <person name="Roote J."/>
            <person name="Ashburner M."/>
            <person name="Bergman C.M."/>
        </authorList>
    </citation>
    <scope>NUCLEOTIDE SEQUENCE [LARGE SCALE GENOMIC DNA]</scope>
    <source>
        <strain evidence="13">Tai18E2 / Tucson 14021-0261.01</strain>
    </source>
</reference>
<dbReference type="PROSITE" id="PS00134">
    <property type="entry name" value="TRYPSIN_HIS"/>
    <property type="match status" value="1"/>
</dbReference>
<dbReference type="FunFam" id="2.40.10.10:FF:000034">
    <property type="entry name" value="Eupolytin"/>
    <property type="match status" value="1"/>
</dbReference>